<feature type="transmembrane region" description="Helical" evidence="6">
    <location>
        <begin position="134"/>
        <end position="156"/>
    </location>
</feature>
<keyword evidence="2" id="KW-1003">Cell membrane</keyword>
<proteinExistence type="predicted"/>
<evidence type="ECO:0000256" key="1">
    <source>
        <dbReference type="ARBA" id="ARBA00004651"/>
    </source>
</evidence>
<evidence type="ECO:0000256" key="4">
    <source>
        <dbReference type="ARBA" id="ARBA00022989"/>
    </source>
</evidence>
<organism evidence="7 8">
    <name type="scientific">Sulfurovum indicum</name>
    <dbReference type="NCBI Taxonomy" id="2779528"/>
    <lineage>
        <taxon>Bacteria</taxon>
        <taxon>Pseudomonadati</taxon>
        <taxon>Campylobacterota</taxon>
        <taxon>Epsilonproteobacteria</taxon>
        <taxon>Campylobacterales</taxon>
        <taxon>Sulfurovaceae</taxon>
        <taxon>Sulfurovum</taxon>
    </lineage>
</organism>
<evidence type="ECO:0000256" key="3">
    <source>
        <dbReference type="ARBA" id="ARBA00022692"/>
    </source>
</evidence>
<evidence type="ECO:0000256" key="6">
    <source>
        <dbReference type="SAM" id="Phobius"/>
    </source>
</evidence>
<accession>A0A7M1S466</accession>
<evidence type="ECO:0000313" key="7">
    <source>
        <dbReference type="EMBL" id="QOR62215.1"/>
    </source>
</evidence>
<keyword evidence="3 6" id="KW-0812">Transmembrane</keyword>
<dbReference type="NCBIfam" id="TIGR00765">
    <property type="entry name" value="yihY_not_rbn"/>
    <property type="match status" value="1"/>
</dbReference>
<dbReference type="GO" id="GO:0005886">
    <property type="term" value="C:plasma membrane"/>
    <property type="evidence" value="ECO:0007669"/>
    <property type="project" value="UniProtKB-SubCell"/>
</dbReference>
<keyword evidence="8" id="KW-1185">Reference proteome</keyword>
<dbReference type="PIRSF" id="PIRSF035875">
    <property type="entry name" value="RNase_BN"/>
    <property type="match status" value="1"/>
</dbReference>
<name>A0A7M1S466_9BACT</name>
<dbReference type="PANTHER" id="PTHR30213">
    <property type="entry name" value="INNER MEMBRANE PROTEIN YHJD"/>
    <property type="match status" value="1"/>
</dbReference>
<dbReference type="Pfam" id="PF03631">
    <property type="entry name" value="Virul_fac_BrkB"/>
    <property type="match status" value="1"/>
</dbReference>
<feature type="transmembrane region" description="Helical" evidence="6">
    <location>
        <begin position="236"/>
        <end position="261"/>
    </location>
</feature>
<dbReference type="RefSeq" id="WP_197548916.1">
    <property type="nucleotide sequence ID" value="NZ_CP063164.1"/>
</dbReference>
<gene>
    <name evidence="7" type="ORF">IMZ28_01690</name>
</gene>
<dbReference type="EMBL" id="CP063164">
    <property type="protein sequence ID" value="QOR62215.1"/>
    <property type="molecule type" value="Genomic_DNA"/>
</dbReference>
<feature type="transmembrane region" description="Helical" evidence="6">
    <location>
        <begin position="168"/>
        <end position="188"/>
    </location>
</feature>
<dbReference type="KEGG" id="sinu:IMZ28_01690"/>
<dbReference type="AlphaFoldDB" id="A0A7M1S466"/>
<keyword evidence="5 6" id="KW-0472">Membrane</keyword>
<dbReference type="PANTHER" id="PTHR30213:SF0">
    <property type="entry name" value="UPF0761 MEMBRANE PROTEIN YIHY"/>
    <property type="match status" value="1"/>
</dbReference>
<evidence type="ECO:0000313" key="8">
    <source>
        <dbReference type="Proteomes" id="UP000595074"/>
    </source>
</evidence>
<sequence length="272" mass="32135">MKRTLLKQYYIFLRDFFRDLLDDRLGYYASSLSWNTIFSIIPLLVIVLYIFTTLPLFDEIYDKVQQLIFENLMPTQSREIMEHLNTFISNSAKLGMVGVFYITFAVVMFFKSYDYIVNDIFELPSRGILKTIKTYLLLIILIPIMTGTSFYLTSLIQGYLDRTSITSMIHIYYFLPYLIIWIAFYIAYQLSANTHIKKHAALTSSFIASLVWYISKSLFVFYVIHNKTYTSVYGSISTLLFFFLWIYISWAIFLHGLRFCYLLNKGIKIEKI</sequence>
<protein>
    <submittedName>
        <fullName evidence="7">YihY family inner membrane protein</fullName>
    </submittedName>
</protein>
<reference evidence="7 8" key="1">
    <citation type="submission" date="2020-10" db="EMBL/GenBank/DDBJ databases">
        <title>The genome of sulfurovum sp.</title>
        <authorList>
            <person name="Xie S."/>
            <person name="Shao Z."/>
            <person name="Jiang L."/>
        </authorList>
    </citation>
    <scope>NUCLEOTIDE SEQUENCE [LARGE SCALE GENOMIC DNA]</scope>
    <source>
        <strain evidence="7 8">ST-419</strain>
    </source>
</reference>
<feature type="transmembrane region" description="Helical" evidence="6">
    <location>
        <begin position="25"/>
        <end position="51"/>
    </location>
</feature>
<dbReference type="InterPro" id="IPR017039">
    <property type="entry name" value="Virul_fac_BrkB"/>
</dbReference>
<comment type="subcellular location">
    <subcellularLocation>
        <location evidence="1">Cell membrane</location>
        <topology evidence="1">Multi-pass membrane protein</topology>
    </subcellularLocation>
</comment>
<evidence type="ECO:0000256" key="5">
    <source>
        <dbReference type="ARBA" id="ARBA00023136"/>
    </source>
</evidence>
<feature type="transmembrane region" description="Helical" evidence="6">
    <location>
        <begin position="94"/>
        <end position="113"/>
    </location>
</feature>
<evidence type="ECO:0000256" key="2">
    <source>
        <dbReference type="ARBA" id="ARBA00022475"/>
    </source>
</evidence>
<keyword evidence="4 6" id="KW-1133">Transmembrane helix</keyword>
<feature type="transmembrane region" description="Helical" evidence="6">
    <location>
        <begin position="200"/>
        <end position="224"/>
    </location>
</feature>
<dbReference type="Proteomes" id="UP000595074">
    <property type="component" value="Chromosome"/>
</dbReference>